<dbReference type="EMBL" id="MSDQ01000033">
    <property type="protein sequence ID" value="OLO10452.1"/>
    <property type="molecule type" value="Genomic_DNA"/>
</dbReference>
<evidence type="ECO:0000259" key="2">
    <source>
        <dbReference type="Pfam" id="PF05532"/>
    </source>
</evidence>
<dbReference type="Gene3D" id="1.10.1470.10">
    <property type="entry name" value="YjbJ"/>
    <property type="match status" value="1"/>
</dbReference>
<dbReference type="Proteomes" id="UP000186806">
    <property type="component" value="Unassembled WGS sequence"/>
</dbReference>
<feature type="domain" description="CsbD-like" evidence="2">
    <location>
        <begin position="4"/>
        <end position="56"/>
    </location>
</feature>
<gene>
    <name evidence="3" type="ORF">BTW10_13900</name>
</gene>
<sequence length="65" mass="7496">MNWDQIEGRWTEIKGKAKASWGEMTDDELDQVAGKRDQLIGKLQAKYGITKEEAEKRADDWARSI</sequence>
<organism evidence="3 4">
    <name type="scientific">Chromohalobacter japonicus</name>
    <dbReference type="NCBI Taxonomy" id="223900"/>
    <lineage>
        <taxon>Bacteria</taxon>
        <taxon>Pseudomonadati</taxon>
        <taxon>Pseudomonadota</taxon>
        <taxon>Gammaproteobacteria</taxon>
        <taxon>Oceanospirillales</taxon>
        <taxon>Halomonadaceae</taxon>
        <taxon>Chromohalobacter</taxon>
    </lineage>
</organism>
<dbReference type="PIRSF" id="PIRSF039008">
    <property type="entry name" value="YjbJ"/>
    <property type="match status" value="1"/>
</dbReference>
<dbReference type="SUPFAM" id="SSF69047">
    <property type="entry name" value="Hypothetical protein YjbJ"/>
    <property type="match status" value="1"/>
</dbReference>
<dbReference type="Pfam" id="PF05532">
    <property type="entry name" value="CsbD"/>
    <property type="match status" value="1"/>
</dbReference>
<accession>A0A1Q8T9V9</accession>
<comment type="similarity">
    <text evidence="1">Belongs to the UPF0337 (CsbD) family.</text>
</comment>
<dbReference type="InterPro" id="IPR008462">
    <property type="entry name" value="CsbD"/>
</dbReference>
<name>A0A1Q8T9V9_9GAMM</name>
<dbReference type="InterPro" id="IPR050423">
    <property type="entry name" value="UPF0337_stress_rsp"/>
</dbReference>
<proteinExistence type="inferred from homology"/>
<dbReference type="PANTHER" id="PTHR34977:SF1">
    <property type="entry name" value="UPF0337 PROTEIN YJBJ"/>
    <property type="match status" value="1"/>
</dbReference>
<evidence type="ECO:0000313" key="4">
    <source>
        <dbReference type="Proteomes" id="UP000186806"/>
    </source>
</evidence>
<evidence type="ECO:0000256" key="1">
    <source>
        <dbReference type="ARBA" id="ARBA00009129"/>
    </source>
</evidence>
<dbReference type="InterPro" id="IPR036629">
    <property type="entry name" value="YjbJ_sf"/>
</dbReference>
<dbReference type="PANTHER" id="PTHR34977">
    <property type="entry name" value="UPF0337 PROTEIN YJBJ"/>
    <property type="match status" value="1"/>
</dbReference>
<reference evidence="3 4" key="1">
    <citation type="submission" date="2016-12" db="EMBL/GenBank/DDBJ databases">
        <title>Draft genome sequences of strains Salinicola socius SMB35, Salinicola sp. MH3R3-1 and Chromohalobacter sp. SMB17 from the Verkhnekamsk potash mining region of Russia.</title>
        <authorList>
            <person name="Mavrodi D.V."/>
            <person name="Olsson B.E."/>
            <person name="Korsakova E.S."/>
            <person name="Pyankova A."/>
            <person name="Mavrodi O.V."/>
            <person name="Plotnikova E.G."/>
        </authorList>
    </citation>
    <scope>NUCLEOTIDE SEQUENCE [LARGE SCALE GENOMIC DNA]</scope>
    <source>
        <strain evidence="3 4">SMB17</strain>
    </source>
</reference>
<dbReference type="AlphaFoldDB" id="A0A1Q8T9V9"/>
<evidence type="ECO:0000313" key="3">
    <source>
        <dbReference type="EMBL" id="OLO10452.1"/>
    </source>
</evidence>
<dbReference type="STRING" id="223900.GCA_000821045_02874"/>
<dbReference type="InterPro" id="IPR026042">
    <property type="entry name" value="YjbJ"/>
</dbReference>
<comment type="caution">
    <text evidence="3">The sequence shown here is derived from an EMBL/GenBank/DDBJ whole genome shotgun (WGS) entry which is preliminary data.</text>
</comment>
<keyword evidence="4" id="KW-1185">Reference proteome</keyword>
<protein>
    <recommendedName>
        <fullName evidence="2">CsbD-like domain-containing protein</fullName>
    </recommendedName>
</protein>
<dbReference type="RefSeq" id="WP_075369904.1">
    <property type="nucleotide sequence ID" value="NZ_MSDQ01000033.1"/>
</dbReference>